<comment type="similarity">
    <text evidence="1">Belongs to the colicins ColE2/ColE8/ColE9 and pyocins S1/S2 family.</text>
</comment>
<evidence type="ECO:0000313" key="3">
    <source>
        <dbReference type="EMBL" id="RBP75685.1"/>
    </source>
</evidence>
<evidence type="ECO:0000313" key="4">
    <source>
        <dbReference type="EMBL" id="RCW36494.1"/>
    </source>
</evidence>
<evidence type="ECO:0000256" key="2">
    <source>
        <dbReference type="ARBA" id="ARBA00023025"/>
    </source>
</evidence>
<organism evidence="4 5">
    <name type="scientific">Marinobacter nauticus</name>
    <name type="common">Marinobacter hydrocarbonoclasticus</name>
    <name type="synonym">Marinobacter aquaeolei</name>
    <dbReference type="NCBI Taxonomy" id="2743"/>
    <lineage>
        <taxon>Bacteria</taxon>
        <taxon>Pseudomonadati</taxon>
        <taxon>Pseudomonadota</taxon>
        <taxon>Gammaproteobacteria</taxon>
        <taxon>Pseudomonadales</taxon>
        <taxon>Marinobacteraceae</taxon>
        <taxon>Marinobacter</taxon>
    </lineage>
</organism>
<dbReference type="GO" id="GO:0030153">
    <property type="term" value="P:bacteriocin immunity"/>
    <property type="evidence" value="ECO:0007669"/>
    <property type="project" value="UniProtKB-KW"/>
</dbReference>
<dbReference type="Pfam" id="PF01320">
    <property type="entry name" value="Colicin_Pyocin"/>
    <property type="match status" value="1"/>
</dbReference>
<dbReference type="AlphaFoldDB" id="A0A368VA06"/>
<reference evidence="4 5" key="1">
    <citation type="submission" date="2018-07" db="EMBL/GenBank/DDBJ databases">
        <title>Freshwater and sediment microbial communities from various areas in North America, analyzing microbe dynamics in response to fracking.</title>
        <authorList>
            <person name="Lamendella R."/>
        </authorList>
    </citation>
    <scope>NUCLEOTIDE SEQUENCE [LARGE SCALE GENOMIC DNA]</scope>
    <source>
        <strain evidence="4 5">114E</strain>
        <strain evidence="3 6">114E_o</strain>
    </source>
</reference>
<dbReference type="EMBL" id="QPJB01000003">
    <property type="protein sequence ID" value="RCW36494.1"/>
    <property type="molecule type" value="Genomic_DNA"/>
</dbReference>
<accession>A0A368VA06</accession>
<protein>
    <submittedName>
        <fullName evidence="4">Colicin immunity protein/pyocin immunity protein</fullName>
    </submittedName>
</protein>
<dbReference type="RefSeq" id="WP_113879440.1">
    <property type="nucleotide sequence ID" value="NZ_QNSA01000003.1"/>
</dbReference>
<dbReference type="SUPFAM" id="SSF47345">
    <property type="entry name" value="Colicin E immunity proteins"/>
    <property type="match status" value="1"/>
</dbReference>
<dbReference type="Proteomes" id="UP000252795">
    <property type="component" value="Unassembled WGS sequence"/>
</dbReference>
<dbReference type="GO" id="GO:0015643">
    <property type="term" value="F:toxic substance binding"/>
    <property type="evidence" value="ECO:0007669"/>
    <property type="project" value="InterPro"/>
</dbReference>
<evidence type="ECO:0000313" key="5">
    <source>
        <dbReference type="Proteomes" id="UP000252795"/>
    </source>
</evidence>
<sequence length="85" mass="10360">MKLQKKRLSDYTEEEFIAALNWFWNEDITEDEESQFVDQFNELVEHPAKSDLIFYPETDREDSPQGIVNEIKRWYHEKGKVCFRE</sequence>
<dbReference type="Gene3D" id="1.10.1200.20">
    <property type="entry name" value="Colicin E immunity protein"/>
    <property type="match status" value="1"/>
</dbReference>
<evidence type="ECO:0000256" key="1">
    <source>
        <dbReference type="ARBA" id="ARBA00009346"/>
    </source>
</evidence>
<dbReference type="Proteomes" id="UP000253065">
    <property type="component" value="Unassembled WGS sequence"/>
</dbReference>
<keyword evidence="2" id="KW-0079">Bacteriocin immunity</keyword>
<proteinExistence type="inferred from homology"/>
<keyword evidence="6" id="KW-1185">Reference proteome</keyword>
<dbReference type="InterPro" id="IPR035900">
    <property type="entry name" value="Colicin_E_sf"/>
</dbReference>
<dbReference type="PRINTS" id="PR01299">
    <property type="entry name" value="PYOCIN"/>
</dbReference>
<name>A0A368VA06_MARNT</name>
<dbReference type="CDD" id="cd16363">
    <property type="entry name" value="Col_Im_like"/>
    <property type="match status" value="1"/>
</dbReference>
<comment type="caution">
    <text evidence="4">The sequence shown here is derived from an EMBL/GenBank/DDBJ whole genome shotgun (WGS) entry which is preliminary data.</text>
</comment>
<dbReference type="EMBL" id="QNSA01000003">
    <property type="protein sequence ID" value="RBP75685.1"/>
    <property type="molecule type" value="Genomic_DNA"/>
</dbReference>
<evidence type="ECO:0000313" key="6">
    <source>
        <dbReference type="Proteomes" id="UP000253065"/>
    </source>
</evidence>
<dbReference type="InterPro" id="IPR000290">
    <property type="entry name" value="Colicin_pyocin"/>
</dbReference>
<gene>
    <name evidence="4" type="ORF">DET51_103287</name>
    <name evidence="3" type="ORF">DET64_103287</name>
</gene>